<reference evidence="1 2" key="1">
    <citation type="submission" date="2016-07" db="EMBL/GenBank/DDBJ databases">
        <title>Multiple horizontal gene transfer events from other fungi enriched the ability of initially mycotrophic Trichoderma (Ascomycota) to feed on dead plant biomass.</title>
        <authorList>
            <consortium name="DOE Joint Genome Institute"/>
            <person name="Aerts A."/>
            <person name="Atanasova L."/>
            <person name="Chenthamara K."/>
            <person name="Zhang J."/>
            <person name="Grujic M."/>
            <person name="Henrissat B."/>
            <person name="Kuo A."/>
            <person name="Salamov A."/>
            <person name="Lipzen A."/>
            <person name="Labutti K."/>
            <person name="Barry K."/>
            <person name="Miao Y."/>
            <person name="Rahimi M.J."/>
            <person name="Shen Q."/>
            <person name="Grigoriev I.V."/>
            <person name="Kubicek C.P."/>
            <person name="Druzhinina I.S."/>
        </authorList>
    </citation>
    <scope>NUCLEOTIDE SEQUENCE [LARGE SCALE GENOMIC DNA]</scope>
    <source>
        <strain evidence="1 2">CBS 433.97</strain>
    </source>
</reference>
<sequence>MLGIKSCSVPLSIVAAPSASGNDLTVVHSNGSLLQCSTAGQSITRAAATEGLILGLEPSPDTAAKNPTMEAQLRYDRLRNASDGHSTPCVASQDKTQSQPQPQLRHFCICFSLNSIL</sequence>
<gene>
    <name evidence="1" type="ORF">M441DRAFT_262163</name>
</gene>
<dbReference type="EMBL" id="KZ679268">
    <property type="protein sequence ID" value="PTB37109.1"/>
    <property type="molecule type" value="Genomic_DNA"/>
</dbReference>
<name>A0A2T3YX25_TRIA4</name>
<protein>
    <submittedName>
        <fullName evidence="1">Uncharacterized protein</fullName>
    </submittedName>
</protein>
<evidence type="ECO:0000313" key="1">
    <source>
        <dbReference type="EMBL" id="PTB37109.1"/>
    </source>
</evidence>
<accession>A0A2T3YX25</accession>
<dbReference type="AlphaFoldDB" id="A0A2T3YX25"/>
<dbReference type="Proteomes" id="UP000240493">
    <property type="component" value="Unassembled WGS sequence"/>
</dbReference>
<evidence type="ECO:0000313" key="2">
    <source>
        <dbReference type="Proteomes" id="UP000240493"/>
    </source>
</evidence>
<organism evidence="1 2">
    <name type="scientific">Trichoderma asperellum (strain ATCC 204424 / CBS 433.97 / NBRC 101777)</name>
    <dbReference type="NCBI Taxonomy" id="1042311"/>
    <lineage>
        <taxon>Eukaryota</taxon>
        <taxon>Fungi</taxon>
        <taxon>Dikarya</taxon>
        <taxon>Ascomycota</taxon>
        <taxon>Pezizomycotina</taxon>
        <taxon>Sordariomycetes</taxon>
        <taxon>Hypocreomycetidae</taxon>
        <taxon>Hypocreales</taxon>
        <taxon>Hypocreaceae</taxon>
        <taxon>Trichoderma</taxon>
    </lineage>
</organism>
<proteinExistence type="predicted"/>
<keyword evidence="2" id="KW-1185">Reference proteome</keyword>